<sequence>MSAPPEIPSDAELVTRVLVRDDRSAFGELVARHQSAVRALLRRLTGGDVAQADDLAQETFLRAYRGLRGYRGGAKFSSWLYRIACNAYFSHDRSSRNEPLALPTMEEELPAAVHLPDVLLERYDLERALSTLKPRERAALVLTYANELTHEEAAVVLDCPLGTLKTHVARAKEKLRRRFEEVP</sequence>
<dbReference type="GO" id="GO:0016987">
    <property type="term" value="F:sigma factor activity"/>
    <property type="evidence" value="ECO:0007669"/>
    <property type="project" value="UniProtKB-KW"/>
</dbReference>
<dbReference type="InterPro" id="IPR000838">
    <property type="entry name" value="RNA_pol_sigma70_ECF_CS"/>
</dbReference>
<keyword evidence="4 6" id="KW-0238">DNA-binding</keyword>
<feature type="domain" description="RNA polymerase sigma factor 70 region 4 type 2" evidence="8">
    <location>
        <begin position="124"/>
        <end position="175"/>
    </location>
</feature>
<dbReference type="InterPro" id="IPR036388">
    <property type="entry name" value="WH-like_DNA-bd_sf"/>
</dbReference>
<evidence type="ECO:0000313" key="10">
    <source>
        <dbReference type="Proteomes" id="UP000182229"/>
    </source>
</evidence>
<dbReference type="OrthoDB" id="8684701at2"/>
<keyword evidence="2 6" id="KW-0805">Transcription regulation</keyword>
<dbReference type="CDD" id="cd06171">
    <property type="entry name" value="Sigma70_r4"/>
    <property type="match status" value="1"/>
</dbReference>
<dbReference type="Gene3D" id="1.10.10.10">
    <property type="entry name" value="Winged helix-like DNA-binding domain superfamily/Winged helix DNA-binding domain"/>
    <property type="match status" value="1"/>
</dbReference>
<reference evidence="10" key="1">
    <citation type="submission" date="2016-11" db="EMBL/GenBank/DDBJ databases">
        <authorList>
            <person name="Shukria A."/>
            <person name="Stevens D.C."/>
        </authorList>
    </citation>
    <scope>NUCLEOTIDE SEQUENCE [LARGE SCALE GENOMIC DNA]</scope>
    <source>
        <strain evidence="10">Cbfe23</strain>
    </source>
</reference>
<keyword evidence="5 6" id="KW-0804">Transcription</keyword>
<dbReference type="STRING" id="83449.BON30_31450"/>
<dbReference type="Pfam" id="PF08281">
    <property type="entry name" value="Sigma70_r4_2"/>
    <property type="match status" value="1"/>
</dbReference>
<dbReference type="Gene3D" id="1.10.1740.10">
    <property type="match status" value="1"/>
</dbReference>
<evidence type="ECO:0000256" key="1">
    <source>
        <dbReference type="ARBA" id="ARBA00010641"/>
    </source>
</evidence>
<dbReference type="AlphaFoldDB" id="A0A1L9B415"/>
<evidence type="ECO:0000256" key="5">
    <source>
        <dbReference type="ARBA" id="ARBA00023163"/>
    </source>
</evidence>
<dbReference type="SUPFAM" id="SSF88946">
    <property type="entry name" value="Sigma2 domain of RNA polymerase sigma factors"/>
    <property type="match status" value="1"/>
</dbReference>
<dbReference type="PROSITE" id="PS01063">
    <property type="entry name" value="SIGMA70_ECF"/>
    <property type="match status" value="1"/>
</dbReference>
<name>A0A1L9B415_9BACT</name>
<dbReference type="InterPro" id="IPR013325">
    <property type="entry name" value="RNA_pol_sigma_r2"/>
</dbReference>
<dbReference type="RefSeq" id="WP_071902150.1">
    <property type="nucleotide sequence ID" value="NZ_MPIN01000009.1"/>
</dbReference>
<keyword evidence="3 6" id="KW-0731">Sigma factor</keyword>
<dbReference type="Proteomes" id="UP000182229">
    <property type="component" value="Unassembled WGS sequence"/>
</dbReference>
<comment type="similarity">
    <text evidence="1 6">Belongs to the sigma-70 factor family. ECF subfamily.</text>
</comment>
<evidence type="ECO:0000313" key="9">
    <source>
        <dbReference type="EMBL" id="OJH37002.1"/>
    </source>
</evidence>
<accession>A0A1L9B415</accession>
<gene>
    <name evidence="9" type="ORF">BON30_31450</name>
</gene>
<comment type="caution">
    <text evidence="9">The sequence shown here is derived from an EMBL/GenBank/DDBJ whole genome shotgun (WGS) entry which is preliminary data.</text>
</comment>
<evidence type="ECO:0000259" key="7">
    <source>
        <dbReference type="Pfam" id="PF04542"/>
    </source>
</evidence>
<feature type="domain" description="RNA polymerase sigma-70 region 2" evidence="7">
    <location>
        <begin position="29"/>
        <end position="94"/>
    </location>
</feature>
<dbReference type="InterPro" id="IPR007627">
    <property type="entry name" value="RNA_pol_sigma70_r2"/>
</dbReference>
<proteinExistence type="inferred from homology"/>
<dbReference type="PANTHER" id="PTHR43133">
    <property type="entry name" value="RNA POLYMERASE ECF-TYPE SIGMA FACTO"/>
    <property type="match status" value="1"/>
</dbReference>
<dbReference type="InterPro" id="IPR013324">
    <property type="entry name" value="RNA_pol_sigma_r3/r4-like"/>
</dbReference>
<dbReference type="NCBIfam" id="TIGR02937">
    <property type="entry name" value="sigma70-ECF"/>
    <property type="match status" value="1"/>
</dbReference>
<reference evidence="9 10" key="2">
    <citation type="submission" date="2016-12" db="EMBL/GenBank/DDBJ databases">
        <title>Draft Genome Sequence of Cystobacter ferrugineus Strain Cbfe23.</title>
        <authorList>
            <person name="Akbar S."/>
            <person name="Dowd S.E."/>
            <person name="Stevens D.C."/>
        </authorList>
    </citation>
    <scope>NUCLEOTIDE SEQUENCE [LARGE SCALE GENOMIC DNA]</scope>
    <source>
        <strain evidence="9 10">Cbfe23</strain>
    </source>
</reference>
<keyword evidence="10" id="KW-1185">Reference proteome</keyword>
<dbReference type="GO" id="GO:0003677">
    <property type="term" value="F:DNA binding"/>
    <property type="evidence" value="ECO:0007669"/>
    <property type="project" value="UniProtKB-KW"/>
</dbReference>
<evidence type="ECO:0000256" key="2">
    <source>
        <dbReference type="ARBA" id="ARBA00023015"/>
    </source>
</evidence>
<evidence type="ECO:0000256" key="3">
    <source>
        <dbReference type="ARBA" id="ARBA00023082"/>
    </source>
</evidence>
<dbReference type="EMBL" id="MPIN01000009">
    <property type="protein sequence ID" value="OJH37002.1"/>
    <property type="molecule type" value="Genomic_DNA"/>
</dbReference>
<organism evidence="9 10">
    <name type="scientific">Cystobacter ferrugineus</name>
    <dbReference type="NCBI Taxonomy" id="83449"/>
    <lineage>
        <taxon>Bacteria</taxon>
        <taxon>Pseudomonadati</taxon>
        <taxon>Myxococcota</taxon>
        <taxon>Myxococcia</taxon>
        <taxon>Myxococcales</taxon>
        <taxon>Cystobacterineae</taxon>
        <taxon>Archangiaceae</taxon>
        <taxon>Cystobacter</taxon>
    </lineage>
</organism>
<dbReference type="InterPro" id="IPR013249">
    <property type="entry name" value="RNA_pol_sigma70_r4_t2"/>
</dbReference>
<dbReference type="InterPro" id="IPR039425">
    <property type="entry name" value="RNA_pol_sigma-70-like"/>
</dbReference>
<dbReference type="InterPro" id="IPR014284">
    <property type="entry name" value="RNA_pol_sigma-70_dom"/>
</dbReference>
<evidence type="ECO:0000256" key="4">
    <source>
        <dbReference type="ARBA" id="ARBA00023125"/>
    </source>
</evidence>
<dbReference type="PANTHER" id="PTHR43133:SF51">
    <property type="entry name" value="RNA POLYMERASE SIGMA FACTOR"/>
    <property type="match status" value="1"/>
</dbReference>
<dbReference type="SUPFAM" id="SSF88659">
    <property type="entry name" value="Sigma3 and sigma4 domains of RNA polymerase sigma factors"/>
    <property type="match status" value="1"/>
</dbReference>
<dbReference type="GO" id="GO:0006352">
    <property type="term" value="P:DNA-templated transcription initiation"/>
    <property type="evidence" value="ECO:0007669"/>
    <property type="project" value="InterPro"/>
</dbReference>
<dbReference type="Pfam" id="PF04542">
    <property type="entry name" value="Sigma70_r2"/>
    <property type="match status" value="1"/>
</dbReference>
<evidence type="ECO:0000259" key="8">
    <source>
        <dbReference type="Pfam" id="PF08281"/>
    </source>
</evidence>
<evidence type="ECO:0000256" key="6">
    <source>
        <dbReference type="RuleBase" id="RU000716"/>
    </source>
</evidence>
<protein>
    <recommendedName>
        <fullName evidence="6">RNA polymerase sigma factor</fullName>
    </recommendedName>
</protein>